<keyword evidence="2" id="KW-1185">Reference proteome</keyword>
<dbReference type="EMBL" id="CM016558">
    <property type="protein sequence ID" value="TKW03517.1"/>
    <property type="molecule type" value="Genomic_DNA"/>
</dbReference>
<accession>A0A4U6U0I8</accession>
<proteinExistence type="predicted"/>
<dbReference type="Gramene" id="TKW03517">
    <property type="protein sequence ID" value="TKW03517"/>
    <property type="gene ID" value="SEVIR_7G046900v2"/>
</dbReference>
<name>A0A4U6U0I8_SETVI</name>
<sequence length="52" mass="5642">MCLSGHYSLGALLTNGIPSEWGSSQHQLQRGLSHGLPPHLLPADNLLQVIQR</sequence>
<evidence type="ECO:0000313" key="1">
    <source>
        <dbReference type="EMBL" id="TKW03517.1"/>
    </source>
</evidence>
<dbReference type="Proteomes" id="UP000298652">
    <property type="component" value="Chromosome 7"/>
</dbReference>
<organism evidence="1 2">
    <name type="scientific">Setaria viridis</name>
    <name type="common">Green bristlegrass</name>
    <name type="synonym">Setaria italica subsp. viridis</name>
    <dbReference type="NCBI Taxonomy" id="4556"/>
    <lineage>
        <taxon>Eukaryota</taxon>
        <taxon>Viridiplantae</taxon>
        <taxon>Streptophyta</taxon>
        <taxon>Embryophyta</taxon>
        <taxon>Tracheophyta</taxon>
        <taxon>Spermatophyta</taxon>
        <taxon>Magnoliopsida</taxon>
        <taxon>Liliopsida</taxon>
        <taxon>Poales</taxon>
        <taxon>Poaceae</taxon>
        <taxon>PACMAD clade</taxon>
        <taxon>Panicoideae</taxon>
        <taxon>Panicodae</taxon>
        <taxon>Paniceae</taxon>
        <taxon>Cenchrinae</taxon>
        <taxon>Setaria</taxon>
    </lineage>
</organism>
<dbReference type="AlphaFoldDB" id="A0A4U6U0I8"/>
<reference evidence="1" key="1">
    <citation type="submission" date="2019-03" db="EMBL/GenBank/DDBJ databases">
        <title>WGS assembly of Setaria viridis.</title>
        <authorList>
            <person name="Huang P."/>
            <person name="Jenkins J."/>
            <person name="Grimwood J."/>
            <person name="Barry K."/>
            <person name="Healey A."/>
            <person name="Mamidi S."/>
            <person name="Sreedasyam A."/>
            <person name="Shu S."/>
            <person name="Feldman M."/>
            <person name="Wu J."/>
            <person name="Yu Y."/>
            <person name="Chen C."/>
            <person name="Johnson J."/>
            <person name="Rokhsar D."/>
            <person name="Baxter I."/>
            <person name="Schmutz J."/>
            <person name="Brutnell T."/>
            <person name="Kellogg E."/>
        </authorList>
    </citation>
    <scope>NUCLEOTIDE SEQUENCE [LARGE SCALE GENOMIC DNA]</scope>
</reference>
<gene>
    <name evidence="1" type="ORF">SEVIR_7G046900v2</name>
</gene>
<protein>
    <submittedName>
        <fullName evidence="1">Uncharacterized protein</fullName>
    </submittedName>
</protein>
<evidence type="ECO:0000313" key="2">
    <source>
        <dbReference type="Proteomes" id="UP000298652"/>
    </source>
</evidence>